<dbReference type="Gene3D" id="1.10.3720.10">
    <property type="entry name" value="MetI-like"/>
    <property type="match status" value="1"/>
</dbReference>
<dbReference type="AlphaFoldDB" id="A0A7S7AV46"/>
<keyword evidence="6 7" id="KW-0472">Membrane</keyword>
<feature type="transmembrane region" description="Helical" evidence="7">
    <location>
        <begin position="228"/>
        <end position="248"/>
    </location>
</feature>
<keyword evidence="2 7" id="KW-0813">Transport</keyword>
<keyword evidence="4 7" id="KW-0812">Transmembrane</keyword>
<dbReference type="EMBL" id="CP061839">
    <property type="protein sequence ID" value="QOW59795.1"/>
    <property type="molecule type" value="Genomic_DNA"/>
</dbReference>
<dbReference type="GO" id="GO:0055085">
    <property type="term" value="P:transmembrane transport"/>
    <property type="evidence" value="ECO:0007669"/>
    <property type="project" value="InterPro"/>
</dbReference>
<dbReference type="PROSITE" id="PS50928">
    <property type="entry name" value="ABC_TM1"/>
    <property type="match status" value="1"/>
</dbReference>
<evidence type="ECO:0000256" key="7">
    <source>
        <dbReference type="RuleBase" id="RU363032"/>
    </source>
</evidence>
<evidence type="ECO:0000313" key="10">
    <source>
        <dbReference type="Proteomes" id="UP000593915"/>
    </source>
</evidence>
<evidence type="ECO:0000256" key="6">
    <source>
        <dbReference type="ARBA" id="ARBA00023136"/>
    </source>
</evidence>
<feature type="transmembrane region" description="Helical" evidence="7">
    <location>
        <begin position="188"/>
        <end position="207"/>
    </location>
</feature>
<dbReference type="Proteomes" id="UP000593915">
    <property type="component" value="Chromosome"/>
</dbReference>
<feature type="transmembrane region" description="Helical" evidence="7">
    <location>
        <begin position="94"/>
        <end position="118"/>
    </location>
</feature>
<dbReference type="InterPro" id="IPR050366">
    <property type="entry name" value="BP-dependent_transpt_permease"/>
</dbReference>
<keyword evidence="3" id="KW-1003">Cell membrane</keyword>
<organism evidence="9 10">
    <name type="scientific">Treponema pedis</name>
    <dbReference type="NCBI Taxonomy" id="409322"/>
    <lineage>
        <taxon>Bacteria</taxon>
        <taxon>Pseudomonadati</taxon>
        <taxon>Spirochaetota</taxon>
        <taxon>Spirochaetia</taxon>
        <taxon>Spirochaetales</taxon>
        <taxon>Treponemataceae</taxon>
        <taxon>Treponema</taxon>
    </lineage>
</organism>
<proteinExistence type="inferred from homology"/>
<evidence type="ECO:0000256" key="5">
    <source>
        <dbReference type="ARBA" id="ARBA00022989"/>
    </source>
</evidence>
<sequence>MKRIFFVLIFICCIVMFFLPLQNVKHVDLKNTFSPVSGTNFFGTDHLGRDIYSLIVIGFIRTITVVVTASSISFIIGIILGLAGGFCGKNTEMFIKLITDMFLIIPSFIAALIIASALGLTPITASLAIGISDIGVYSNQVAILTKNLKNAEFIQAEKILGIGNGRILFKHILPNILPHLFTTLSTKAGGIILQYASLTFIGLGADITNADWGTMLYTYRIFIVDKPVLIFWPAAAIFILASAFHFLFDDRDFFKG</sequence>
<dbReference type="CDD" id="cd06261">
    <property type="entry name" value="TM_PBP2"/>
    <property type="match status" value="1"/>
</dbReference>
<evidence type="ECO:0000259" key="8">
    <source>
        <dbReference type="PROSITE" id="PS50928"/>
    </source>
</evidence>
<evidence type="ECO:0000313" key="9">
    <source>
        <dbReference type="EMBL" id="QOW59795.1"/>
    </source>
</evidence>
<name>A0A7S7AV46_9SPIR</name>
<dbReference type="GO" id="GO:0005886">
    <property type="term" value="C:plasma membrane"/>
    <property type="evidence" value="ECO:0007669"/>
    <property type="project" value="UniProtKB-SubCell"/>
</dbReference>
<dbReference type="InterPro" id="IPR035906">
    <property type="entry name" value="MetI-like_sf"/>
</dbReference>
<protein>
    <submittedName>
        <fullName evidence="9">ABC transporter permease</fullName>
    </submittedName>
</protein>
<evidence type="ECO:0000256" key="3">
    <source>
        <dbReference type="ARBA" id="ARBA00022475"/>
    </source>
</evidence>
<dbReference type="RefSeq" id="WP_194075439.1">
    <property type="nucleotide sequence ID" value="NZ_CP061839.1"/>
</dbReference>
<dbReference type="Pfam" id="PF00528">
    <property type="entry name" value="BPD_transp_1"/>
    <property type="match status" value="1"/>
</dbReference>
<dbReference type="PANTHER" id="PTHR43386">
    <property type="entry name" value="OLIGOPEPTIDE TRANSPORT SYSTEM PERMEASE PROTEIN APPC"/>
    <property type="match status" value="1"/>
</dbReference>
<evidence type="ECO:0000256" key="4">
    <source>
        <dbReference type="ARBA" id="ARBA00022692"/>
    </source>
</evidence>
<evidence type="ECO:0000256" key="2">
    <source>
        <dbReference type="ARBA" id="ARBA00022448"/>
    </source>
</evidence>
<dbReference type="PANTHER" id="PTHR43386:SF1">
    <property type="entry name" value="D,D-DIPEPTIDE TRANSPORT SYSTEM PERMEASE PROTEIN DDPC-RELATED"/>
    <property type="match status" value="1"/>
</dbReference>
<feature type="domain" description="ABC transmembrane type-1" evidence="8">
    <location>
        <begin position="59"/>
        <end position="248"/>
    </location>
</feature>
<evidence type="ECO:0000256" key="1">
    <source>
        <dbReference type="ARBA" id="ARBA00004651"/>
    </source>
</evidence>
<dbReference type="SUPFAM" id="SSF161098">
    <property type="entry name" value="MetI-like"/>
    <property type="match status" value="1"/>
</dbReference>
<comment type="similarity">
    <text evidence="7">Belongs to the binding-protein-dependent transport system permease family.</text>
</comment>
<accession>A0A7S7AV46</accession>
<feature type="transmembrane region" description="Helical" evidence="7">
    <location>
        <begin position="51"/>
        <end position="82"/>
    </location>
</feature>
<reference evidence="9 10" key="1">
    <citation type="submission" date="2020-09" db="EMBL/GenBank/DDBJ databases">
        <title>Characterization of Treponema spp. from bovine digital dermatitis in Korea.</title>
        <authorList>
            <person name="Espiritu H.M."/>
            <person name="Cho Y.I."/>
            <person name="Mamuad L."/>
        </authorList>
    </citation>
    <scope>NUCLEOTIDE SEQUENCE [LARGE SCALE GENOMIC DNA]</scope>
    <source>
        <strain evidence="9 10">KS1</strain>
    </source>
</reference>
<keyword evidence="5 7" id="KW-1133">Transmembrane helix</keyword>
<gene>
    <name evidence="9" type="ORF">IFE08_07905</name>
</gene>
<comment type="subcellular location">
    <subcellularLocation>
        <location evidence="1 7">Cell membrane</location>
        <topology evidence="1 7">Multi-pass membrane protein</topology>
    </subcellularLocation>
</comment>
<dbReference type="InterPro" id="IPR000515">
    <property type="entry name" value="MetI-like"/>
</dbReference>